<dbReference type="Proteomes" id="UP001589532">
    <property type="component" value="Unassembled WGS sequence"/>
</dbReference>
<evidence type="ECO:0008006" key="3">
    <source>
        <dbReference type="Google" id="ProtNLM"/>
    </source>
</evidence>
<accession>A0ABV5RTY7</accession>
<gene>
    <name evidence="1" type="ORF">ACFFSA_07340</name>
</gene>
<protein>
    <recommendedName>
        <fullName evidence="3">ABC transporter ATP-binding protein</fullName>
    </recommendedName>
</protein>
<reference evidence="1 2" key="1">
    <citation type="submission" date="2024-09" db="EMBL/GenBank/DDBJ databases">
        <authorList>
            <person name="Sun Q."/>
            <person name="Mori K."/>
        </authorList>
    </citation>
    <scope>NUCLEOTIDE SEQUENCE [LARGE SCALE GENOMIC DNA]</scope>
    <source>
        <strain evidence="1 2">JCM 3143</strain>
    </source>
</reference>
<keyword evidence="2" id="KW-1185">Reference proteome</keyword>
<sequence>MLLVEQNALRALEMADAGGGLDLGRVHITGPAPALAADPRLGRLYLGGAPAT</sequence>
<proteinExistence type="predicted"/>
<dbReference type="RefSeq" id="WP_345002561.1">
    <property type="nucleotide sequence ID" value="NZ_BAAAXV010000011.1"/>
</dbReference>
<organism evidence="1 2">
    <name type="scientific">Nonomuraea helvata</name>
    <dbReference type="NCBI Taxonomy" id="37484"/>
    <lineage>
        <taxon>Bacteria</taxon>
        <taxon>Bacillati</taxon>
        <taxon>Actinomycetota</taxon>
        <taxon>Actinomycetes</taxon>
        <taxon>Streptosporangiales</taxon>
        <taxon>Streptosporangiaceae</taxon>
        <taxon>Nonomuraea</taxon>
    </lineage>
</organism>
<name>A0ABV5RTY7_9ACTN</name>
<comment type="caution">
    <text evidence="1">The sequence shown here is derived from an EMBL/GenBank/DDBJ whole genome shotgun (WGS) entry which is preliminary data.</text>
</comment>
<evidence type="ECO:0000313" key="1">
    <source>
        <dbReference type="EMBL" id="MFB9622891.1"/>
    </source>
</evidence>
<dbReference type="EMBL" id="JBHMBW010000004">
    <property type="protein sequence ID" value="MFB9622891.1"/>
    <property type="molecule type" value="Genomic_DNA"/>
</dbReference>
<evidence type="ECO:0000313" key="2">
    <source>
        <dbReference type="Proteomes" id="UP001589532"/>
    </source>
</evidence>